<dbReference type="SMART" id="SM00347">
    <property type="entry name" value="HTH_MARR"/>
    <property type="match status" value="1"/>
</dbReference>
<keyword evidence="1" id="KW-0238">DNA-binding</keyword>
<dbReference type="PROSITE" id="PS50995">
    <property type="entry name" value="HTH_MARR_2"/>
    <property type="match status" value="1"/>
</dbReference>
<dbReference type="InterPro" id="IPR036390">
    <property type="entry name" value="WH_DNA-bd_sf"/>
</dbReference>
<evidence type="ECO:0000259" key="2">
    <source>
        <dbReference type="PROSITE" id="PS50995"/>
    </source>
</evidence>
<protein>
    <submittedName>
        <fullName evidence="3">TcaR transcription regulator</fullName>
    </submittedName>
</protein>
<dbReference type="PANTHER" id="PTHR33164:SF43">
    <property type="entry name" value="HTH-TYPE TRANSCRIPTIONAL REPRESSOR YETL"/>
    <property type="match status" value="1"/>
</dbReference>
<dbReference type="Proteomes" id="UP000009885">
    <property type="component" value="Unassembled WGS sequence"/>
</dbReference>
<keyword evidence="4" id="KW-1185">Reference proteome</keyword>
<dbReference type="InterPro" id="IPR036388">
    <property type="entry name" value="WH-like_DNA-bd_sf"/>
</dbReference>
<accession>K9AP09</accession>
<feature type="domain" description="HTH marR-type" evidence="2">
    <location>
        <begin position="1"/>
        <end position="144"/>
    </location>
</feature>
<dbReference type="GO" id="GO:0003700">
    <property type="term" value="F:DNA-binding transcription factor activity"/>
    <property type="evidence" value="ECO:0007669"/>
    <property type="project" value="InterPro"/>
</dbReference>
<dbReference type="PATRIC" id="fig|1229783.3.peg.926"/>
<organism evidence="3 4">
    <name type="scientific">Staphylococcus massiliensis S46</name>
    <dbReference type="NCBI Taxonomy" id="1229783"/>
    <lineage>
        <taxon>Bacteria</taxon>
        <taxon>Bacillati</taxon>
        <taxon>Bacillota</taxon>
        <taxon>Bacilli</taxon>
        <taxon>Bacillales</taxon>
        <taxon>Staphylococcaceae</taxon>
        <taxon>Staphylococcus</taxon>
    </lineage>
</organism>
<dbReference type="STRING" id="1229783.C273_04595"/>
<evidence type="ECO:0000256" key="1">
    <source>
        <dbReference type="ARBA" id="ARBA00023125"/>
    </source>
</evidence>
<dbReference type="Pfam" id="PF13463">
    <property type="entry name" value="HTH_27"/>
    <property type="match status" value="1"/>
</dbReference>
<dbReference type="PANTHER" id="PTHR33164">
    <property type="entry name" value="TRANSCRIPTIONAL REGULATOR, MARR FAMILY"/>
    <property type="match status" value="1"/>
</dbReference>
<evidence type="ECO:0000313" key="4">
    <source>
        <dbReference type="Proteomes" id="UP000009885"/>
    </source>
</evidence>
<dbReference type="GO" id="GO:0006950">
    <property type="term" value="P:response to stress"/>
    <property type="evidence" value="ECO:0007669"/>
    <property type="project" value="TreeGrafter"/>
</dbReference>
<dbReference type="InterPro" id="IPR039422">
    <property type="entry name" value="MarR/SlyA-like"/>
</dbReference>
<name>K9AP09_9STAP</name>
<sequence length="157" mass="18255">MSQEQIKNHIDFLGKFINDIHAFETKILQSIRADYQISAEQSHVISLLAYEKLLTLTEITEFQGVNKAAVSRRIKKLINLDMVKWTSDGPLEDKRYKYITLTEKGRSYVEHSKTVISDLAQTMLSDLSIEEVDHVRQVLEIVDDRLNEYVNNYAQHK</sequence>
<dbReference type="EMBL" id="AMSQ01000005">
    <property type="protein sequence ID" value="EKU49054.1"/>
    <property type="molecule type" value="Genomic_DNA"/>
</dbReference>
<dbReference type="SUPFAM" id="SSF46785">
    <property type="entry name" value="Winged helix' DNA-binding domain"/>
    <property type="match status" value="1"/>
</dbReference>
<dbReference type="OrthoDB" id="2401851at2"/>
<dbReference type="InterPro" id="IPR000835">
    <property type="entry name" value="HTH_MarR-typ"/>
</dbReference>
<dbReference type="Gene3D" id="1.10.10.10">
    <property type="entry name" value="Winged helix-like DNA-binding domain superfamily/Winged helix DNA-binding domain"/>
    <property type="match status" value="1"/>
</dbReference>
<comment type="caution">
    <text evidence="3">The sequence shown here is derived from an EMBL/GenBank/DDBJ whole genome shotgun (WGS) entry which is preliminary data.</text>
</comment>
<dbReference type="RefSeq" id="WP_009382945.1">
    <property type="nucleotide sequence ID" value="NZ_AMSQ01000005.1"/>
</dbReference>
<reference evidence="3 4" key="1">
    <citation type="journal article" date="2013" name="Genome Announc.">
        <title>Genome Sequence of Staphylococcus massiliensis Strain S46, Isolated from the Surface of Healthy Human Skin.</title>
        <authorList>
            <person name="Srivastav R."/>
            <person name="Singh A."/>
            <person name="Jangir P.K."/>
            <person name="Kumari C."/>
            <person name="Muduli S."/>
            <person name="Sharma R."/>
        </authorList>
    </citation>
    <scope>NUCLEOTIDE SEQUENCE [LARGE SCALE GENOMIC DNA]</scope>
    <source>
        <strain evidence="3 4">S46</strain>
    </source>
</reference>
<dbReference type="GO" id="GO:0003677">
    <property type="term" value="F:DNA binding"/>
    <property type="evidence" value="ECO:0007669"/>
    <property type="project" value="UniProtKB-KW"/>
</dbReference>
<proteinExistence type="predicted"/>
<evidence type="ECO:0000313" key="3">
    <source>
        <dbReference type="EMBL" id="EKU49054.1"/>
    </source>
</evidence>
<gene>
    <name evidence="3" type="ORF">C273_04595</name>
</gene>
<dbReference type="AlphaFoldDB" id="K9AP09"/>
<dbReference type="eggNOG" id="COG1846">
    <property type="taxonomic scope" value="Bacteria"/>
</dbReference>